<dbReference type="EMBL" id="FZQP02001326">
    <property type="protein sequence ID" value="VVC92450.1"/>
    <property type="molecule type" value="Genomic_DNA"/>
</dbReference>
<organism evidence="7 8">
    <name type="scientific">Leptidea sinapis</name>
    <dbReference type="NCBI Taxonomy" id="189913"/>
    <lineage>
        <taxon>Eukaryota</taxon>
        <taxon>Metazoa</taxon>
        <taxon>Ecdysozoa</taxon>
        <taxon>Arthropoda</taxon>
        <taxon>Hexapoda</taxon>
        <taxon>Insecta</taxon>
        <taxon>Pterygota</taxon>
        <taxon>Neoptera</taxon>
        <taxon>Endopterygota</taxon>
        <taxon>Lepidoptera</taxon>
        <taxon>Glossata</taxon>
        <taxon>Ditrysia</taxon>
        <taxon>Papilionoidea</taxon>
        <taxon>Pieridae</taxon>
        <taxon>Dismorphiinae</taxon>
        <taxon>Leptidea</taxon>
    </lineage>
</organism>
<accession>A0A5E4Q4H4</accession>
<feature type="compositionally biased region" description="Basic and acidic residues" evidence="4">
    <location>
        <begin position="754"/>
        <end position="767"/>
    </location>
</feature>
<evidence type="ECO:0000256" key="1">
    <source>
        <dbReference type="ARBA" id="ARBA00022490"/>
    </source>
</evidence>
<comment type="function">
    <text evidence="3">Required for cytoplasmic pre-assembly of axonemal dyneins, thereby playing a central role in motility in cilia and flagella. Involved in pre-assembly of dynein arm complexes in the cytoplasm before intraflagellar transport loads them for the ciliary compartment.</text>
</comment>
<name>A0A5E4Q4H4_9NEOP</name>
<feature type="region of interest" description="Disordered" evidence="4">
    <location>
        <begin position="673"/>
        <end position="808"/>
    </location>
</feature>
<proteinExistence type="inferred from homology"/>
<gene>
    <name evidence="7" type="ORF">LSINAPIS_LOCUS4901</name>
</gene>
<evidence type="ECO:0000256" key="4">
    <source>
        <dbReference type="SAM" id="MobiDB-lite"/>
    </source>
</evidence>
<evidence type="ECO:0000313" key="8">
    <source>
        <dbReference type="Proteomes" id="UP000324832"/>
    </source>
</evidence>
<comment type="similarity">
    <text evidence="3">Belongs to the PIH1 family. Kintoun subfamily.</text>
</comment>
<keyword evidence="8" id="KW-1185">Reference proteome</keyword>
<feature type="domain" description="PIH1 N-terminal" evidence="5">
    <location>
        <begin position="42"/>
        <end position="203"/>
    </location>
</feature>
<protein>
    <recommendedName>
        <fullName evidence="3">Protein kintoun</fullName>
    </recommendedName>
    <alternativeName>
        <fullName evidence="3">Dynein assembly factor 2, axonemal homolog</fullName>
    </alternativeName>
</protein>
<reference evidence="7 8" key="1">
    <citation type="submission" date="2017-07" db="EMBL/GenBank/DDBJ databases">
        <authorList>
            <person name="Talla V."/>
            <person name="Backstrom N."/>
        </authorList>
    </citation>
    <scope>NUCLEOTIDE SEQUENCE [LARGE SCALE GENOMIC DNA]</scope>
</reference>
<dbReference type="GO" id="GO:0060285">
    <property type="term" value="P:cilium-dependent cell motility"/>
    <property type="evidence" value="ECO:0007669"/>
    <property type="project" value="UniProtKB-UniRule"/>
</dbReference>
<feature type="compositionally biased region" description="Basic and acidic residues" evidence="4">
    <location>
        <begin position="776"/>
        <end position="800"/>
    </location>
</feature>
<evidence type="ECO:0000313" key="7">
    <source>
        <dbReference type="EMBL" id="VVC92450.1"/>
    </source>
</evidence>
<dbReference type="HAMAP" id="MF_03069">
    <property type="entry name" value="Kintoun"/>
    <property type="match status" value="1"/>
</dbReference>
<keyword evidence="1 3" id="KW-0963">Cytoplasm</keyword>
<evidence type="ECO:0000259" key="6">
    <source>
        <dbReference type="Pfam" id="PF18201"/>
    </source>
</evidence>
<dbReference type="PANTHER" id="PTHR22997">
    <property type="entry name" value="PIH1 DOMAIN-CONTAINING PROTEIN 1"/>
    <property type="match status" value="1"/>
</dbReference>
<evidence type="ECO:0000256" key="2">
    <source>
        <dbReference type="ARBA" id="ARBA00024190"/>
    </source>
</evidence>
<dbReference type="GO" id="GO:0070286">
    <property type="term" value="P:axonemal dynein complex assembly"/>
    <property type="evidence" value="ECO:0007669"/>
    <property type="project" value="UniProtKB-UniRule"/>
</dbReference>
<dbReference type="InterPro" id="IPR034727">
    <property type="entry name" value="Kintoun"/>
</dbReference>
<dbReference type="PANTHER" id="PTHR22997:SF3">
    <property type="entry name" value="PROTEIN KINTOUN"/>
    <property type="match status" value="1"/>
</dbReference>
<feature type="region of interest" description="Disordered" evidence="4">
    <location>
        <begin position="372"/>
        <end position="393"/>
    </location>
</feature>
<sequence>MATGVKPRDEDTQLTRSDLEALQDAMKHKNFREMLSEYCEEIRDPANQAIYQKEMTHLEKERGYDVTFLNPKAGYVIKTSVAGDRKAFINICSNENIEKPTCRPEVEDGRKGLNWQLPYSIIPPREDYNNKKERCVIYDVVFHPDTLRMAYANKHFRDLVNKTAFEGLQKTYGIHLDNNNIRFPKSYYKGMALPAVIRKEDPNFKPPEDNEDGETDPELLEKLYPQHTYEQTRPNKSHQERQHKVKSKNIEFAHTTDNGYTIPKYVIKQQKNIDLQEYTYHKDSKKHTAIPSHIVVEINLPLLSSTKECILDVSEKQLILSSEKPAKYKLNIQLPYSVNDNLGNAKFDITKHLLIVTLPVIERNIHSERESILKTDSGVDSEEMSGSHSEEESKDNLIKVLVSSPSTMSLNAPTIQNATTEEEEFLLSTIGYTLPSYTFNMLDEIVAFTFHVKNTDPESVIVSNKGNVVQIKFSSIGSGYVPVHYAAKIVFAEGVQFISAMGEAWDNNVILQLEVSDNIPTEFEIGLTSDCMKKEILDVSQIKVNKKNANEASITQQEDNSAMPLVEVTNLGRETNILVSSSSQKENIMEECFEDTENEKEADDLVFTETNHCVNSAKSILRKPIDMKRTFSESSYDVASSMDYISSDCIPEESSLKKTVRFSDVIARQFYRKSKKRSQERQKSESEAEEDYSYSSQSQKTRPKSALKQRRDSGLADTSDAEVDNKGTVSDSEVIYNNNCNNDTDENSNSNKQRSKDSDLDTNEKVTKAKPTQFEAEDKPKKNPKDVSKRETSSEIKHNTDMYNPDKLNKGRYQEVKFKNDLIFDLDM</sequence>
<comment type="subcellular location">
    <subcellularLocation>
        <location evidence="3">Cytoplasm</location>
    </subcellularLocation>
    <subcellularLocation>
        <location evidence="2">Dynein axonemal particle</location>
    </subcellularLocation>
</comment>
<feature type="compositionally biased region" description="Basic and acidic residues" evidence="4">
    <location>
        <begin position="677"/>
        <end position="686"/>
    </location>
</feature>
<feature type="domain" description="PIH1D1/2/3 CS-like" evidence="6">
    <location>
        <begin position="261"/>
        <end position="361"/>
    </location>
</feature>
<feature type="compositionally biased region" description="Low complexity" evidence="4">
    <location>
        <begin position="737"/>
        <end position="751"/>
    </location>
</feature>
<dbReference type="InterPro" id="IPR050734">
    <property type="entry name" value="PIH1/Kintoun_subfamily"/>
</dbReference>
<dbReference type="GO" id="GO:0120293">
    <property type="term" value="C:dynein axonemal particle"/>
    <property type="evidence" value="ECO:0007669"/>
    <property type="project" value="UniProtKB-SubCell"/>
</dbReference>
<dbReference type="Pfam" id="PF08190">
    <property type="entry name" value="PIH1"/>
    <property type="match status" value="1"/>
</dbReference>
<dbReference type="InterPro" id="IPR012981">
    <property type="entry name" value="PIH1_N"/>
</dbReference>
<dbReference type="Proteomes" id="UP000324832">
    <property type="component" value="Unassembled WGS sequence"/>
</dbReference>
<evidence type="ECO:0000259" key="5">
    <source>
        <dbReference type="Pfam" id="PF08190"/>
    </source>
</evidence>
<evidence type="ECO:0000256" key="3">
    <source>
        <dbReference type="HAMAP-Rule" id="MF_03069"/>
    </source>
</evidence>
<dbReference type="AlphaFoldDB" id="A0A5E4Q4H4"/>
<dbReference type="Pfam" id="PF18201">
    <property type="entry name" value="PIH1_CS"/>
    <property type="match status" value="1"/>
</dbReference>
<dbReference type="InterPro" id="IPR041442">
    <property type="entry name" value="PIH1D1/2/3_CS-like"/>
</dbReference>